<sequence length="964" mass="110807">MNPKLKFPMNTPTTMTTTTIKPTTTTIPTTPPTTPTTLPTTTTTTPTTLPTTTTTPPTTPTTLPTTPTILPTTLPTTTTTLPTTTPPTTPTTLPTTPPTTPTTLPPTTTPTTLPTTPPTTPTTLPPTTTPTTLPTTTPTTLPPTITPTTLPTTTTTTPTTTTATMTTAITTTMTTTTTTTQGKIIQLNCNNDNEILSFTHSSDNYIQSMNDKDVNEIVKSNESQFVILSRNLQLSDDSSNIKSYQFTDKINSSHIEPLNINSSYTMEKLDEKRENERVYEYLLRLNEVRNWLKECLQLDNIANEMEFEHNLSNGVLLARLAHTFAPHIVPLSKIFDIDQNYFNTNGQICCYRHTDNISLWKDAIRSIHFPEVLIPDTVDIYEGRNIKTVFSLFALAKYLHRMHRGPSIRREENVEFSLEKIHLACENNNCNDLLMIICNLDDFKMEYISFYMYAFKNYSPLTMAEVDKVIRKVNQNVAIAIIKSQDTLHLNLFLLDDKKDKAKKLLLTSWNSIIQNISLSEFIAHLTEEIIIRKKKWESNINERNDEYLRERFNDGELFINIDNEKIIYDKPNKIIKWMLTREEIENISTMINDKDEIDQKDGNDNEMKLAKAATKIQQWWKKRLFSKNFEELKISDKPSLRVVRQFISLLLHTQIDETENEELKKNRLYATKLINANEYLKEKMMDLDEKIVQISVNKIQFQELRSLLKNIRMEANDYIAYDKPLSVSDKNDITMKLYEIIFFHLQTKPQYFAKLMGKYSNNPNGLSDLFRKSVLPVYCYGMSNPEMSLLALLLAKYLHEEIKQLNNPIDFRNNSSTVILQILMENLEKVITIYAQKNILYGKMELQQQQIAELNQNLNNINYYEQYFNLNPINLFESITGSKTTNINKAMENAIVNKIFNNSKQFLIHWAIAYAQIIFTKTFKYPDIIRYIAISARNNLKKQFPTHSDTTIIQKKETNSVNS</sequence>
<feature type="compositionally biased region" description="Pro residues" evidence="1">
    <location>
        <begin position="84"/>
        <end position="108"/>
    </location>
</feature>
<feature type="compositionally biased region" description="Low complexity" evidence="1">
    <location>
        <begin position="35"/>
        <end position="83"/>
    </location>
</feature>
<dbReference type="WBParaSite" id="BPAG_0001150701-mRNA-1">
    <property type="protein sequence ID" value="BPAG_0001150701-mRNA-1"/>
    <property type="gene ID" value="BPAG_0001150701"/>
</dbReference>
<dbReference type="GO" id="GO:0005516">
    <property type="term" value="F:calmodulin binding"/>
    <property type="evidence" value="ECO:0007669"/>
    <property type="project" value="TreeGrafter"/>
</dbReference>
<dbReference type="InterPro" id="IPR008936">
    <property type="entry name" value="Rho_GTPase_activation_prot"/>
</dbReference>
<organism evidence="5">
    <name type="scientific">Brugia pahangi</name>
    <name type="common">Filarial nematode worm</name>
    <dbReference type="NCBI Taxonomy" id="6280"/>
    <lineage>
        <taxon>Eukaryota</taxon>
        <taxon>Metazoa</taxon>
        <taxon>Ecdysozoa</taxon>
        <taxon>Nematoda</taxon>
        <taxon>Chromadorea</taxon>
        <taxon>Rhabditida</taxon>
        <taxon>Spirurina</taxon>
        <taxon>Spiruromorpha</taxon>
        <taxon>Filarioidea</taxon>
        <taxon>Onchocercidae</taxon>
        <taxon>Brugia</taxon>
    </lineage>
</organism>
<dbReference type="PANTHER" id="PTHR14149">
    <property type="entry name" value="RAS GTPASE-ACTIVATING PROTEIN WITH IQ MOTIF"/>
    <property type="match status" value="1"/>
</dbReference>
<dbReference type="PROSITE" id="PS50021">
    <property type="entry name" value="CH"/>
    <property type="match status" value="1"/>
</dbReference>
<gene>
    <name evidence="3" type="ORF">BPAG_LOCUS11469</name>
</gene>
<feature type="compositionally biased region" description="Low complexity" evidence="1">
    <location>
        <begin position="129"/>
        <end position="139"/>
    </location>
</feature>
<feature type="compositionally biased region" description="Low complexity" evidence="1">
    <location>
        <begin position="11"/>
        <end position="28"/>
    </location>
</feature>
<reference evidence="3 4" key="2">
    <citation type="submission" date="2018-11" db="EMBL/GenBank/DDBJ databases">
        <authorList>
            <consortium name="Pathogen Informatics"/>
        </authorList>
    </citation>
    <scope>NUCLEOTIDE SEQUENCE [LARGE SCALE GENOMIC DNA]</scope>
</reference>
<keyword evidence="4" id="KW-1185">Reference proteome</keyword>
<dbReference type="SUPFAM" id="SSF48350">
    <property type="entry name" value="GTPase activation domain, GAP"/>
    <property type="match status" value="1"/>
</dbReference>
<dbReference type="SUPFAM" id="SSF47576">
    <property type="entry name" value="Calponin-homology domain, CH-domain"/>
    <property type="match status" value="1"/>
</dbReference>
<evidence type="ECO:0000313" key="3">
    <source>
        <dbReference type="EMBL" id="VDN92655.1"/>
    </source>
</evidence>
<feature type="region of interest" description="Disordered" evidence="1">
    <location>
        <begin position="1"/>
        <end position="160"/>
    </location>
</feature>
<accession>A0A0N4TS49</accession>
<evidence type="ECO:0000259" key="2">
    <source>
        <dbReference type="PROSITE" id="PS50021"/>
    </source>
</evidence>
<feature type="compositionally biased region" description="Low complexity" evidence="1">
    <location>
        <begin position="146"/>
        <end position="160"/>
    </location>
</feature>
<dbReference type="PANTHER" id="PTHR14149:SF14">
    <property type="entry name" value="CALPONIN-HOMOLOGY (CH) DOMAIN-CONTAINING PROTEIN"/>
    <property type="match status" value="1"/>
</dbReference>
<dbReference type="GO" id="GO:0005096">
    <property type="term" value="F:GTPase activator activity"/>
    <property type="evidence" value="ECO:0007669"/>
    <property type="project" value="TreeGrafter"/>
</dbReference>
<dbReference type="GO" id="GO:1903479">
    <property type="term" value="P:mitotic actomyosin contractile ring assembly actin filament organization"/>
    <property type="evidence" value="ECO:0007669"/>
    <property type="project" value="TreeGrafter"/>
</dbReference>
<proteinExistence type="predicted"/>
<evidence type="ECO:0000256" key="1">
    <source>
        <dbReference type="SAM" id="MobiDB-lite"/>
    </source>
</evidence>
<evidence type="ECO:0000313" key="5">
    <source>
        <dbReference type="WBParaSite" id="BPAG_0001150701-mRNA-1"/>
    </source>
</evidence>
<dbReference type="InterPro" id="IPR036872">
    <property type="entry name" value="CH_dom_sf"/>
</dbReference>
<dbReference type="GO" id="GO:0005938">
    <property type="term" value="C:cell cortex"/>
    <property type="evidence" value="ECO:0007669"/>
    <property type="project" value="TreeGrafter"/>
</dbReference>
<dbReference type="AlphaFoldDB" id="A0A0N4TS49"/>
<feature type="domain" description="Calponin-homology (CH)" evidence="2">
    <location>
        <begin position="282"/>
        <end position="400"/>
    </location>
</feature>
<dbReference type="EMBL" id="UZAD01013232">
    <property type="protein sequence ID" value="VDN92655.1"/>
    <property type="molecule type" value="Genomic_DNA"/>
</dbReference>
<name>A0A0N4TS49_BRUPA</name>
<dbReference type="GO" id="GO:0051015">
    <property type="term" value="F:actin filament binding"/>
    <property type="evidence" value="ECO:0007669"/>
    <property type="project" value="TreeGrafter"/>
</dbReference>
<reference evidence="5" key="1">
    <citation type="submission" date="2017-02" db="UniProtKB">
        <authorList>
            <consortium name="WormBaseParasite"/>
        </authorList>
    </citation>
    <scope>IDENTIFICATION</scope>
</reference>
<dbReference type="Gene3D" id="1.10.418.10">
    <property type="entry name" value="Calponin-like domain"/>
    <property type="match status" value="1"/>
</dbReference>
<dbReference type="InterPro" id="IPR001715">
    <property type="entry name" value="CH_dom"/>
</dbReference>
<dbReference type="Gene3D" id="1.10.506.10">
    <property type="entry name" value="GTPase Activation - p120gap, domain 1"/>
    <property type="match status" value="1"/>
</dbReference>
<dbReference type="Proteomes" id="UP000278627">
    <property type="component" value="Unassembled WGS sequence"/>
</dbReference>
<protein>
    <submittedName>
        <fullName evidence="5">Calponin-homology (CH) domain-containing protein</fullName>
    </submittedName>
</protein>
<dbReference type="STRING" id="6280.A0A0N4TS49"/>
<evidence type="ECO:0000313" key="4">
    <source>
        <dbReference type="Proteomes" id="UP000278627"/>
    </source>
</evidence>
<dbReference type="Pfam" id="PF00307">
    <property type="entry name" value="CH"/>
    <property type="match status" value="1"/>
</dbReference>
<feature type="compositionally biased region" description="Pro residues" evidence="1">
    <location>
        <begin position="115"/>
        <end position="128"/>
    </location>
</feature>
<dbReference type="SMART" id="SM00033">
    <property type="entry name" value="CH"/>
    <property type="match status" value="1"/>
</dbReference>